<comment type="caution">
    <text evidence="2">The sequence shown here is derived from an EMBL/GenBank/DDBJ whole genome shotgun (WGS) entry which is preliminary data.</text>
</comment>
<feature type="domain" description="Trypsin-co-occurring" evidence="1">
    <location>
        <begin position="12"/>
        <end position="82"/>
    </location>
</feature>
<dbReference type="NCBIfam" id="NF041216">
    <property type="entry name" value="CU044_2847_fam"/>
    <property type="match status" value="1"/>
</dbReference>
<evidence type="ECO:0000313" key="3">
    <source>
        <dbReference type="Proteomes" id="UP001595912"/>
    </source>
</evidence>
<keyword evidence="3" id="KW-1185">Reference proteome</keyword>
<reference evidence="3" key="1">
    <citation type="journal article" date="2019" name="Int. J. Syst. Evol. Microbiol.">
        <title>The Global Catalogue of Microorganisms (GCM) 10K type strain sequencing project: providing services to taxonomists for standard genome sequencing and annotation.</title>
        <authorList>
            <consortium name="The Broad Institute Genomics Platform"/>
            <consortium name="The Broad Institute Genome Sequencing Center for Infectious Disease"/>
            <person name="Wu L."/>
            <person name="Ma J."/>
        </authorList>
    </citation>
    <scope>NUCLEOTIDE SEQUENCE [LARGE SCALE GENOMIC DNA]</scope>
    <source>
        <strain evidence="3">CGMCC 4.7152</strain>
    </source>
</reference>
<proteinExistence type="predicted"/>
<dbReference type="InterPro" id="IPR045794">
    <property type="entry name" value="Trypco1"/>
</dbReference>
<dbReference type="Proteomes" id="UP001595912">
    <property type="component" value="Unassembled WGS sequence"/>
</dbReference>
<evidence type="ECO:0000259" key="1">
    <source>
        <dbReference type="Pfam" id="PF19493"/>
    </source>
</evidence>
<evidence type="ECO:0000313" key="2">
    <source>
        <dbReference type="EMBL" id="MFC4996245.1"/>
    </source>
</evidence>
<dbReference type="Pfam" id="PF19493">
    <property type="entry name" value="Trypco1"/>
    <property type="match status" value="1"/>
</dbReference>
<gene>
    <name evidence="2" type="ORF">ACFPIJ_00185</name>
</gene>
<protein>
    <submittedName>
        <fullName evidence="2">CU044_2847 family protein</fullName>
    </submittedName>
</protein>
<name>A0ABV9VL20_9ACTN</name>
<dbReference type="EMBL" id="JBHSIU010000001">
    <property type="protein sequence ID" value="MFC4996245.1"/>
    <property type="molecule type" value="Genomic_DNA"/>
</dbReference>
<sequence length="96" mass="10150">MVLFEVEPLDGFDQASTDRVVGRIREAVGPAVRAAREVLDQVKAHGPSEVEVKFGIKVSGKMDWLVAKAATEGSFEVTLKWQPGAAGAEPAEAVGS</sequence>
<organism evidence="2 3">
    <name type="scientific">Dactylosporangium cerinum</name>
    <dbReference type="NCBI Taxonomy" id="1434730"/>
    <lineage>
        <taxon>Bacteria</taxon>
        <taxon>Bacillati</taxon>
        <taxon>Actinomycetota</taxon>
        <taxon>Actinomycetes</taxon>
        <taxon>Micromonosporales</taxon>
        <taxon>Micromonosporaceae</taxon>
        <taxon>Dactylosporangium</taxon>
    </lineage>
</organism>
<accession>A0ABV9VL20</accession>
<dbReference type="RefSeq" id="WP_380112439.1">
    <property type="nucleotide sequence ID" value="NZ_JBHSIU010000001.1"/>
</dbReference>